<reference evidence="1 2" key="1">
    <citation type="journal article" date="2022" name="Cell">
        <title>Repeat-based holocentromeres influence genome architecture and karyotype evolution.</title>
        <authorList>
            <person name="Hofstatter P.G."/>
            <person name="Thangavel G."/>
            <person name="Lux T."/>
            <person name="Neumann P."/>
            <person name="Vondrak T."/>
            <person name="Novak P."/>
            <person name="Zhang M."/>
            <person name="Costa L."/>
            <person name="Castellani M."/>
            <person name="Scott A."/>
            <person name="Toegelov H."/>
            <person name="Fuchs J."/>
            <person name="Mata-Sucre Y."/>
            <person name="Dias Y."/>
            <person name="Vanzela A.L.L."/>
            <person name="Huettel B."/>
            <person name="Almeida C.C.S."/>
            <person name="Simkova H."/>
            <person name="Souza G."/>
            <person name="Pedrosa-Harand A."/>
            <person name="Macas J."/>
            <person name="Mayer K.F.X."/>
            <person name="Houben A."/>
            <person name="Marques A."/>
        </authorList>
    </citation>
    <scope>NUCLEOTIDE SEQUENCE [LARGE SCALE GENOMIC DNA]</scope>
    <source>
        <strain evidence="1">RhyTen1mFocal</strain>
    </source>
</reference>
<protein>
    <submittedName>
        <fullName evidence="1">Uncharacterized protein</fullName>
    </submittedName>
</protein>
<gene>
    <name evidence="1" type="ORF">LUZ61_022881</name>
</gene>
<organism evidence="1 2">
    <name type="scientific">Rhynchospora tenuis</name>
    <dbReference type="NCBI Taxonomy" id="198213"/>
    <lineage>
        <taxon>Eukaryota</taxon>
        <taxon>Viridiplantae</taxon>
        <taxon>Streptophyta</taxon>
        <taxon>Embryophyta</taxon>
        <taxon>Tracheophyta</taxon>
        <taxon>Spermatophyta</taxon>
        <taxon>Magnoliopsida</taxon>
        <taxon>Liliopsida</taxon>
        <taxon>Poales</taxon>
        <taxon>Cyperaceae</taxon>
        <taxon>Cyperoideae</taxon>
        <taxon>Rhynchosporeae</taxon>
        <taxon>Rhynchospora</taxon>
    </lineage>
</organism>
<evidence type="ECO:0000313" key="1">
    <source>
        <dbReference type="EMBL" id="KAJ3668564.1"/>
    </source>
</evidence>
<name>A0AAD5W3Y6_9POAL</name>
<dbReference type="Proteomes" id="UP001210211">
    <property type="component" value="Unassembled WGS sequence"/>
</dbReference>
<proteinExistence type="predicted"/>
<accession>A0AAD5W3Y6</accession>
<comment type="caution">
    <text evidence="1">The sequence shown here is derived from an EMBL/GenBank/DDBJ whole genome shotgun (WGS) entry which is preliminary data.</text>
</comment>
<dbReference type="EMBL" id="JAMRDG010001203">
    <property type="protein sequence ID" value="KAJ3668564.1"/>
    <property type="molecule type" value="Genomic_DNA"/>
</dbReference>
<keyword evidence="2" id="KW-1185">Reference proteome</keyword>
<evidence type="ECO:0000313" key="2">
    <source>
        <dbReference type="Proteomes" id="UP001210211"/>
    </source>
</evidence>
<sequence>MRLLIKYVYNTGLKYGEFPIDSSGNAVSNMDVYVMIEKKGFQKAEEYEKYLLTGLDIRVYLLGRHEITEKELPSSDEIASRIGKLIEAGIGCGEPREVRAMGRIRRDPKFLAEWKPKGNQCLPFIVADIETFILNNVHVPYVAGLLVVNPGDDVAAMENDIYTDFREETHLRIPAFEERSTKMLAKEILVELKFQSIAAALDKFFVSATSIEPERLRELCFLDVL</sequence>
<dbReference type="AlphaFoldDB" id="A0AAD5W3Y6"/>